<dbReference type="SUPFAM" id="SSF52047">
    <property type="entry name" value="RNI-like"/>
    <property type="match status" value="1"/>
</dbReference>
<comment type="caution">
    <text evidence="1">The sequence shown here is derived from an EMBL/GenBank/DDBJ whole genome shotgun (WGS) entry which is preliminary data.</text>
</comment>
<evidence type="ECO:0000313" key="2">
    <source>
        <dbReference type="Proteomes" id="UP000749646"/>
    </source>
</evidence>
<dbReference type="OrthoDB" id="2434002at2759"/>
<organism evidence="1 2">
    <name type="scientific">Modicella reniformis</name>
    <dbReference type="NCBI Taxonomy" id="1440133"/>
    <lineage>
        <taxon>Eukaryota</taxon>
        <taxon>Fungi</taxon>
        <taxon>Fungi incertae sedis</taxon>
        <taxon>Mucoromycota</taxon>
        <taxon>Mortierellomycotina</taxon>
        <taxon>Mortierellomycetes</taxon>
        <taxon>Mortierellales</taxon>
        <taxon>Mortierellaceae</taxon>
        <taxon>Modicella</taxon>
    </lineage>
</organism>
<dbReference type="AlphaFoldDB" id="A0A9P6IH65"/>
<gene>
    <name evidence="1" type="ORF">BGZ65_012869</name>
</gene>
<proteinExistence type="predicted"/>
<reference evidence="1" key="1">
    <citation type="journal article" date="2020" name="Fungal Divers.">
        <title>Resolving the Mortierellaceae phylogeny through synthesis of multi-gene phylogenetics and phylogenomics.</title>
        <authorList>
            <person name="Vandepol N."/>
            <person name="Liber J."/>
            <person name="Desiro A."/>
            <person name="Na H."/>
            <person name="Kennedy M."/>
            <person name="Barry K."/>
            <person name="Grigoriev I.V."/>
            <person name="Miller A.N."/>
            <person name="O'Donnell K."/>
            <person name="Stajich J.E."/>
            <person name="Bonito G."/>
        </authorList>
    </citation>
    <scope>NUCLEOTIDE SEQUENCE</scope>
    <source>
        <strain evidence="1">MES-2147</strain>
    </source>
</reference>
<dbReference type="EMBL" id="JAAAHW010011786">
    <property type="protein sequence ID" value="KAF9917455.1"/>
    <property type="molecule type" value="Genomic_DNA"/>
</dbReference>
<feature type="non-terminal residue" evidence="1">
    <location>
        <position position="202"/>
    </location>
</feature>
<protein>
    <submittedName>
        <fullName evidence="1">Uncharacterized protein</fullName>
    </submittedName>
</protein>
<keyword evidence="2" id="KW-1185">Reference proteome</keyword>
<name>A0A9P6IH65_9FUNG</name>
<accession>A0A9P6IH65</accession>
<dbReference type="Proteomes" id="UP000749646">
    <property type="component" value="Unassembled WGS sequence"/>
</dbReference>
<sequence length="202" mass="23207">MRHASIQSFTVDDTPPDLFQRYSLLSRNDEFSHLRHLSITGNRLKMEEEIPSLKCLLANAPNLTSLDLESSWESLPAVYSSIVGYQTYPIDFHNDIDKPILRILPPPLDSPQSKISLQNLEQLFKVHGGRIETLLIWRDMGGSVLDALVEATQSGSRLKELTMGDIWWEDDIWSEDNIETLASITSRSELRKFRIEQFNDYN</sequence>
<evidence type="ECO:0000313" key="1">
    <source>
        <dbReference type="EMBL" id="KAF9917455.1"/>
    </source>
</evidence>